<feature type="region of interest" description="Disordered" evidence="5">
    <location>
        <begin position="1"/>
        <end position="20"/>
    </location>
</feature>
<dbReference type="PANTHER" id="PTHR34383:SF1">
    <property type="entry name" value="ADP-POLYPHOSPHATE PHOSPHOTRANSFERASE"/>
    <property type="match status" value="1"/>
</dbReference>
<dbReference type="KEGG" id="xba:C7S18_16450"/>
<organism evidence="7 8">
    <name type="scientific">Ahniella affigens</name>
    <dbReference type="NCBI Taxonomy" id="2021234"/>
    <lineage>
        <taxon>Bacteria</taxon>
        <taxon>Pseudomonadati</taxon>
        <taxon>Pseudomonadota</taxon>
        <taxon>Gammaproteobacteria</taxon>
        <taxon>Lysobacterales</taxon>
        <taxon>Rhodanobacteraceae</taxon>
        <taxon>Ahniella</taxon>
    </lineage>
</organism>
<keyword evidence="2 4" id="KW-0808">Transferase</keyword>
<keyword evidence="3 4" id="KW-0418">Kinase</keyword>
<sequence length="285" mass="33345">MEQMPVTGEDSTTAPLPESYPYKSRLKRRDYEAEKKKLQIELLKMQSWVKETGQRIILVFEGRDAAGKGGAIKRFNEHLNPRGAKVVALEKPSELERGQWYFQRYIQHLPSYGEIVFLDRSWYNRAGVERVMGFCSQAEYHEFLRAAPEFERMLVRSGVRLYKFWFSVSREEQLRRFNSRRSDPLKHWKLSPIDLQSLDRWDDYTEAKEAMFFHTDTADAPWVVFKSDDKKRSRINCMRYFLHTLPYTGKDLSVVYAPDPQIVGMAANVLVESGILPSPLAHHSD</sequence>
<dbReference type="GO" id="GO:0006793">
    <property type="term" value="P:phosphorus metabolic process"/>
    <property type="evidence" value="ECO:0007669"/>
    <property type="project" value="InterPro"/>
</dbReference>
<evidence type="ECO:0000313" key="8">
    <source>
        <dbReference type="Proteomes" id="UP000241074"/>
    </source>
</evidence>
<keyword evidence="8" id="KW-1185">Reference proteome</keyword>
<feature type="domain" description="Polyphosphate kinase-2-related" evidence="6">
    <location>
        <begin position="26"/>
        <end position="250"/>
    </location>
</feature>
<dbReference type="Proteomes" id="UP000241074">
    <property type="component" value="Chromosome"/>
</dbReference>
<dbReference type="NCBIfam" id="TIGR03707">
    <property type="entry name" value="PPK2_P_aer"/>
    <property type="match status" value="1"/>
</dbReference>
<gene>
    <name evidence="7" type="primary">ppk2</name>
    <name evidence="7" type="ORF">C7S18_16450</name>
</gene>
<dbReference type="EC" id="2.7.4.-" evidence="4"/>
<comment type="similarity">
    <text evidence="1 4">Belongs to the polyphosphate kinase 2 (PPK2) family. Class I subfamily.</text>
</comment>
<dbReference type="Pfam" id="PF03976">
    <property type="entry name" value="PPK2"/>
    <property type="match status" value="1"/>
</dbReference>
<reference evidence="7 8" key="1">
    <citation type="submission" date="2018-03" db="EMBL/GenBank/DDBJ databases">
        <title>Ahniella affigens gen. nov., sp. nov., a gammaproteobacterium isolated from sandy soil near a stream.</title>
        <authorList>
            <person name="Ko Y."/>
            <person name="Kim J.-H."/>
        </authorList>
    </citation>
    <scope>NUCLEOTIDE SEQUENCE [LARGE SCALE GENOMIC DNA]</scope>
    <source>
        <strain evidence="7 8">D13</strain>
    </source>
</reference>
<accession>A0A2P1PZ92</accession>
<dbReference type="PIRSF" id="PIRSF028756">
    <property type="entry name" value="PPK2_prd"/>
    <property type="match status" value="1"/>
</dbReference>
<evidence type="ECO:0000256" key="2">
    <source>
        <dbReference type="ARBA" id="ARBA00022679"/>
    </source>
</evidence>
<dbReference type="Gene3D" id="3.40.50.300">
    <property type="entry name" value="P-loop containing nucleotide triphosphate hydrolases"/>
    <property type="match status" value="1"/>
</dbReference>
<dbReference type="InterPro" id="IPR022486">
    <property type="entry name" value="PPK2_PA0141"/>
</dbReference>
<evidence type="ECO:0000256" key="5">
    <source>
        <dbReference type="SAM" id="MobiDB-lite"/>
    </source>
</evidence>
<name>A0A2P1PZ92_9GAMM</name>
<dbReference type="InterPro" id="IPR022488">
    <property type="entry name" value="PPK2-related"/>
</dbReference>
<dbReference type="EMBL" id="CP027860">
    <property type="protein sequence ID" value="AVQ00151.1"/>
    <property type="molecule type" value="Genomic_DNA"/>
</dbReference>
<evidence type="ECO:0000313" key="7">
    <source>
        <dbReference type="EMBL" id="AVQ00151.1"/>
    </source>
</evidence>
<dbReference type="AlphaFoldDB" id="A0A2P1PZ92"/>
<dbReference type="GO" id="GO:0008976">
    <property type="term" value="F:polyphosphate kinase activity"/>
    <property type="evidence" value="ECO:0007669"/>
    <property type="project" value="UniProtKB-UniRule"/>
</dbReference>
<dbReference type="OrthoDB" id="9775224at2"/>
<evidence type="ECO:0000256" key="1">
    <source>
        <dbReference type="ARBA" id="ARBA00009924"/>
    </source>
</evidence>
<evidence type="ECO:0000256" key="4">
    <source>
        <dbReference type="RuleBase" id="RU369062"/>
    </source>
</evidence>
<comment type="subunit">
    <text evidence="4">Homotetramer.</text>
</comment>
<reference evidence="7 8" key="2">
    <citation type="submission" date="2018-03" db="EMBL/GenBank/DDBJ databases">
        <authorList>
            <person name="Keele B.F."/>
        </authorList>
    </citation>
    <scope>NUCLEOTIDE SEQUENCE [LARGE SCALE GENOMIC DNA]</scope>
    <source>
        <strain evidence="7 8">D13</strain>
    </source>
</reference>
<dbReference type="PANTHER" id="PTHR34383">
    <property type="entry name" value="POLYPHOSPHATE:AMP PHOSPHOTRANSFERASE-RELATED"/>
    <property type="match status" value="1"/>
</dbReference>
<comment type="function">
    <text evidence="4">Uses inorganic polyphosphate (polyP) as a donor to convert GDP to GTP or ADP to ATP.</text>
</comment>
<dbReference type="SUPFAM" id="SSF52540">
    <property type="entry name" value="P-loop containing nucleoside triphosphate hydrolases"/>
    <property type="match status" value="1"/>
</dbReference>
<dbReference type="InterPro" id="IPR027417">
    <property type="entry name" value="P-loop_NTPase"/>
</dbReference>
<protein>
    <recommendedName>
        <fullName evidence="4">ADP/GDP-polyphosphate phosphotransferase</fullName>
        <ecNumber evidence="4">2.7.4.-</ecNumber>
    </recommendedName>
    <alternativeName>
        <fullName evidence="4">Polyphosphate kinase PPK2</fullName>
    </alternativeName>
</protein>
<evidence type="ECO:0000259" key="6">
    <source>
        <dbReference type="Pfam" id="PF03976"/>
    </source>
</evidence>
<evidence type="ECO:0000256" key="3">
    <source>
        <dbReference type="ARBA" id="ARBA00022777"/>
    </source>
</evidence>
<proteinExistence type="inferred from homology"/>
<dbReference type="InterPro" id="IPR016898">
    <property type="entry name" value="Polyphosphate_phosphotransfera"/>
</dbReference>